<evidence type="ECO:0000313" key="5">
    <source>
        <dbReference type="Proteomes" id="UP001315686"/>
    </source>
</evidence>
<reference evidence="4 5" key="1">
    <citation type="journal article" date="2021" name="Arch. Microbiol.">
        <title>Harenicola maris gen. nov., sp. nov. isolated from the Sea of Japan shallow sediments.</title>
        <authorList>
            <person name="Romanenko L.A."/>
            <person name="Kurilenko V.V."/>
            <person name="Chernysheva N.Y."/>
            <person name="Tekutyeva L.A."/>
            <person name="Velansky P.V."/>
            <person name="Svetashev V.I."/>
            <person name="Isaeva M.P."/>
        </authorList>
    </citation>
    <scope>NUCLEOTIDE SEQUENCE [LARGE SCALE GENOMIC DNA]</scope>
    <source>
        <strain evidence="4 5">KMM 3653</strain>
    </source>
</reference>
<evidence type="ECO:0000256" key="1">
    <source>
        <dbReference type="ARBA" id="ARBA00007177"/>
    </source>
</evidence>
<dbReference type="HAMAP" id="MF_01384">
    <property type="entry name" value="UreD"/>
    <property type="match status" value="1"/>
</dbReference>
<comment type="caution">
    <text evidence="4">The sequence shown here is derived from an EMBL/GenBank/DDBJ whole genome shotgun (WGS) entry which is preliminary data.</text>
</comment>
<keyword evidence="3" id="KW-0996">Nickel insertion</keyword>
<accession>A0AAP2CT87</accession>
<dbReference type="Proteomes" id="UP001315686">
    <property type="component" value="Unassembled WGS sequence"/>
</dbReference>
<dbReference type="PANTHER" id="PTHR33643">
    <property type="entry name" value="UREASE ACCESSORY PROTEIN D"/>
    <property type="match status" value="1"/>
</dbReference>
<proteinExistence type="inferred from homology"/>
<evidence type="ECO:0000256" key="3">
    <source>
        <dbReference type="HAMAP-Rule" id="MF_01384"/>
    </source>
</evidence>
<comment type="subunit">
    <text evidence="3">UreD, UreF and UreG form a complex that acts as a GTP-hydrolysis-dependent molecular chaperone, activating the urease apoprotein by helping to assemble the nickel containing metallocenter of UreC. The UreE protein probably delivers the nickel.</text>
</comment>
<name>A0AAP2CT87_9RHOB</name>
<comment type="similarity">
    <text evidence="1 3">Belongs to the UreD family.</text>
</comment>
<dbReference type="Pfam" id="PF01774">
    <property type="entry name" value="UreD"/>
    <property type="match status" value="1"/>
</dbReference>
<dbReference type="InterPro" id="IPR002669">
    <property type="entry name" value="UreD"/>
</dbReference>
<gene>
    <name evidence="3" type="primary">ureD</name>
    <name evidence="4" type="ORF">IV417_17220</name>
</gene>
<evidence type="ECO:0000313" key="4">
    <source>
        <dbReference type="EMBL" id="MBT0959131.1"/>
    </source>
</evidence>
<comment type="function">
    <text evidence="3">Required for maturation of urease via the functional incorporation of the urease nickel metallocenter.</text>
</comment>
<keyword evidence="5" id="KW-1185">Reference proteome</keyword>
<sequence length="265" mass="28266">MQRAVGKLALRVASDGRYGARLADLREQGSFRSIFPRPSGNSLDAVLLNTAGGVTGGDQFSIHADVEAGASLSLTTQAAERIYAAIGEEAGLVRNRATVAPEACLHWLPQETILFEGCNLDRRLDVDLAEGAGALILEPLVFGRGASGESIRNGALRDRVQITRVGSPIYLDGIQMSGDLTEQLDRSVIGGGARAMASLIYVGTDAEARLDPLRGLLPDTGGASMTRSDVLVMRLLAIDSYALRQTLLPILKLLTDDSIPKNWRL</sequence>
<keyword evidence="3" id="KW-0963">Cytoplasm</keyword>
<evidence type="ECO:0000256" key="2">
    <source>
        <dbReference type="ARBA" id="ARBA00023186"/>
    </source>
</evidence>
<organism evidence="4 5">
    <name type="scientific">Harenicola maris</name>
    <dbReference type="NCBI Taxonomy" id="2841044"/>
    <lineage>
        <taxon>Bacteria</taxon>
        <taxon>Pseudomonadati</taxon>
        <taxon>Pseudomonadota</taxon>
        <taxon>Alphaproteobacteria</taxon>
        <taxon>Rhodobacterales</taxon>
        <taxon>Paracoccaceae</taxon>
        <taxon>Harenicola</taxon>
    </lineage>
</organism>
<dbReference type="PANTHER" id="PTHR33643:SF1">
    <property type="entry name" value="UREASE ACCESSORY PROTEIN D"/>
    <property type="match status" value="1"/>
</dbReference>
<dbReference type="GO" id="GO:0016151">
    <property type="term" value="F:nickel cation binding"/>
    <property type="evidence" value="ECO:0007669"/>
    <property type="project" value="UniProtKB-UniRule"/>
</dbReference>
<dbReference type="GO" id="GO:0005737">
    <property type="term" value="C:cytoplasm"/>
    <property type="evidence" value="ECO:0007669"/>
    <property type="project" value="UniProtKB-SubCell"/>
</dbReference>
<keyword evidence="2 3" id="KW-0143">Chaperone</keyword>
<protein>
    <recommendedName>
        <fullName evidence="3">Urease accessory protein UreD</fullName>
    </recommendedName>
</protein>
<dbReference type="EMBL" id="JADQAZ010000003">
    <property type="protein sequence ID" value="MBT0959131.1"/>
    <property type="molecule type" value="Genomic_DNA"/>
</dbReference>
<comment type="subcellular location">
    <subcellularLocation>
        <location evidence="3">Cytoplasm</location>
    </subcellularLocation>
</comment>
<dbReference type="AlphaFoldDB" id="A0AAP2CT87"/>